<dbReference type="Proteomes" id="UP001517247">
    <property type="component" value="Unassembled WGS sequence"/>
</dbReference>
<dbReference type="InterPro" id="IPR013325">
    <property type="entry name" value="RNA_pol_sigma_r2"/>
</dbReference>
<feature type="domain" description="RNA polymerase sigma-70 region 2" evidence="5">
    <location>
        <begin position="29"/>
        <end position="93"/>
    </location>
</feature>
<dbReference type="PANTHER" id="PTHR43133:SF46">
    <property type="entry name" value="RNA POLYMERASE SIGMA-70 FACTOR ECF SUBFAMILY"/>
    <property type="match status" value="1"/>
</dbReference>
<evidence type="ECO:0000259" key="5">
    <source>
        <dbReference type="Pfam" id="PF04542"/>
    </source>
</evidence>
<dbReference type="InterPro" id="IPR013249">
    <property type="entry name" value="RNA_pol_sigma70_r4_t2"/>
</dbReference>
<keyword evidence="2" id="KW-0805">Transcription regulation</keyword>
<dbReference type="InterPro" id="IPR036388">
    <property type="entry name" value="WH-like_DNA-bd_sf"/>
</dbReference>
<dbReference type="Gene3D" id="1.10.1740.10">
    <property type="match status" value="1"/>
</dbReference>
<reference evidence="7 8" key="1">
    <citation type="submission" date="2024-12" db="EMBL/GenBank/DDBJ databases">
        <authorList>
            <person name="Hu S."/>
        </authorList>
    </citation>
    <scope>NUCLEOTIDE SEQUENCE [LARGE SCALE GENOMIC DNA]</scope>
    <source>
        <strain evidence="7 8">THG-T11</strain>
    </source>
</reference>
<keyword evidence="3" id="KW-0731">Sigma factor</keyword>
<dbReference type="CDD" id="cd06171">
    <property type="entry name" value="Sigma70_r4"/>
    <property type="match status" value="1"/>
</dbReference>
<evidence type="ECO:0000256" key="2">
    <source>
        <dbReference type="ARBA" id="ARBA00023015"/>
    </source>
</evidence>
<dbReference type="RefSeq" id="WP_138724362.1">
    <property type="nucleotide sequence ID" value="NZ_SSHJ02000008.1"/>
</dbReference>
<dbReference type="InterPro" id="IPR039425">
    <property type="entry name" value="RNA_pol_sigma-70-like"/>
</dbReference>
<evidence type="ECO:0000256" key="4">
    <source>
        <dbReference type="ARBA" id="ARBA00023163"/>
    </source>
</evidence>
<dbReference type="SUPFAM" id="SSF88946">
    <property type="entry name" value="Sigma2 domain of RNA polymerase sigma factors"/>
    <property type="match status" value="1"/>
</dbReference>
<protein>
    <submittedName>
        <fullName evidence="7">RNA polymerase sigma factor</fullName>
    </submittedName>
</protein>
<evidence type="ECO:0000313" key="8">
    <source>
        <dbReference type="Proteomes" id="UP001517247"/>
    </source>
</evidence>
<dbReference type="InterPro" id="IPR013324">
    <property type="entry name" value="RNA_pol_sigma_r3/r4-like"/>
</dbReference>
<feature type="domain" description="RNA polymerase sigma factor 70 region 4 type 2" evidence="6">
    <location>
        <begin position="126"/>
        <end position="173"/>
    </location>
</feature>
<dbReference type="NCBIfam" id="TIGR02985">
    <property type="entry name" value="Sig70_bacteroi1"/>
    <property type="match status" value="1"/>
</dbReference>
<evidence type="ECO:0000256" key="1">
    <source>
        <dbReference type="ARBA" id="ARBA00010641"/>
    </source>
</evidence>
<dbReference type="InterPro" id="IPR014284">
    <property type="entry name" value="RNA_pol_sigma-70_dom"/>
</dbReference>
<evidence type="ECO:0000259" key="6">
    <source>
        <dbReference type="Pfam" id="PF08281"/>
    </source>
</evidence>
<gene>
    <name evidence="7" type="ORF">E6A44_017015</name>
</gene>
<sequence length="192" mass="22438">MPSAYNQHSDEQLLALIKSGDRKACSEVYERYWPLLYRHAIKMLRNGDESEDVVQDVFVNFWKKAPDLEDSTSVGAYLYTATRNRILNLFTRNNVHINYLNDLGDFMKDGYEVTDHLVREKILAGLIEAEIQKLPTRMREVFELKRKQNLSYKEIAEKMDISELTVKTQMNKAITILRSKFGDHLSVFLPFL</sequence>
<name>A0ABW9J9W0_9SPHI</name>
<dbReference type="Gene3D" id="1.10.10.10">
    <property type="entry name" value="Winged helix-like DNA-binding domain superfamily/Winged helix DNA-binding domain"/>
    <property type="match status" value="1"/>
</dbReference>
<dbReference type="Pfam" id="PF08281">
    <property type="entry name" value="Sigma70_r4_2"/>
    <property type="match status" value="1"/>
</dbReference>
<dbReference type="EMBL" id="SSHJ02000008">
    <property type="protein sequence ID" value="MFN0257294.1"/>
    <property type="molecule type" value="Genomic_DNA"/>
</dbReference>
<dbReference type="InterPro" id="IPR007627">
    <property type="entry name" value="RNA_pol_sigma70_r2"/>
</dbReference>
<keyword evidence="4" id="KW-0804">Transcription</keyword>
<dbReference type="NCBIfam" id="TIGR02937">
    <property type="entry name" value="sigma70-ECF"/>
    <property type="match status" value="1"/>
</dbReference>
<dbReference type="InterPro" id="IPR014327">
    <property type="entry name" value="RNA_pol_sigma70_bacteroid"/>
</dbReference>
<comment type="caution">
    <text evidence="7">The sequence shown here is derived from an EMBL/GenBank/DDBJ whole genome shotgun (WGS) entry which is preliminary data.</text>
</comment>
<dbReference type="Pfam" id="PF04542">
    <property type="entry name" value="Sigma70_r2"/>
    <property type="match status" value="1"/>
</dbReference>
<comment type="similarity">
    <text evidence="1">Belongs to the sigma-70 factor family. ECF subfamily.</text>
</comment>
<proteinExistence type="inferred from homology"/>
<evidence type="ECO:0000313" key="7">
    <source>
        <dbReference type="EMBL" id="MFN0257294.1"/>
    </source>
</evidence>
<keyword evidence="8" id="KW-1185">Reference proteome</keyword>
<dbReference type="PANTHER" id="PTHR43133">
    <property type="entry name" value="RNA POLYMERASE ECF-TYPE SIGMA FACTO"/>
    <property type="match status" value="1"/>
</dbReference>
<accession>A0ABW9J9W0</accession>
<evidence type="ECO:0000256" key="3">
    <source>
        <dbReference type="ARBA" id="ARBA00023082"/>
    </source>
</evidence>
<dbReference type="SUPFAM" id="SSF88659">
    <property type="entry name" value="Sigma3 and sigma4 domains of RNA polymerase sigma factors"/>
    <property type="match status" value="1"/>
</dbReference>
<organism evidence="7 8">
    <name type="scientific">Pedobacter ureilyticus</name>
    <dbReference type="NCBI Taxonomy" id="1393051"/>
    <lineage>
        <taxon>Bacteria</taxon>
        <taxon>Pseudomonadati</taxon>
        <taxon>Bacteroidota</taxon>
        <taxon>Sphingobacteriia</taxon>
        <taxon>Sphingobacteriales</taxon>
        <taxon>Sphingobacteriaceae</taxon>
        <taxon>Pedobacter</taxon>
    </lineage>
</organism>